<dbReference type="EMBL" id="JBGBPQ010000016">
    <property type="protein sequence ID" value="KAL1508801.1"/>
    <property type="molecule type" value="Genomic_DNA"/>
</dbReference>
<keyword evidence="3" id="KW-1185">Reference proteome</keyword>
<dbReference type="Proteomes" id="UP001515480">
    <property type="component" value="Unassembled WGS sequence"/>
</dbReference>
<evidence type="ECO:0000313" key="2">
    <source>
        <dbReference type="EMBL" id="KAL1508801.1"/>
    </source>
</evidence>
<evidence type="ECO:0000313" key="3">
    <source>
        <dbReference type="Proteomes" id="UP001515480"/>
    </source>
</evidence>
<proteinExistence type="predicted"/>
<comment type="caution">
    <text evidence="2">The sequence shown here is derived from an EMBL/GenBank/DDBJ whole genome shotgun (WGS) entry which is preliminary data.</text>
</comment>
<accession>A0AB34IXE2</accession>
<protein>
    <submittedName>
        <fullName evidence="2">Uncharacterized protein</fullName>
    </submittedName>
</protein>
<reference evidence="2 3" key="1">
    <citation type="journal article" date="2024" name="Science">
        <title>Giant polyketide synthase enzymes in the biosynthesis of giant marine polyether toxins.</title>
        <authorList>
            <person name="Fallon T.R."/>
            <person name="Shende V.V."/>
            <person name="Wierzbicki I.H."/>
            <person name="Pendleton A.L."/>
            <person name="Watervoot N.F."/>
            <person name="Auber R.P."/>
            <person name="Gonzalez D.J."/>
            <person name="Wisecaver J.H."/>
            <person name="Moore B.S."/>
        </authorList>
    </citation>
    <scope>NUCLEOTIDE SEQUENCE [LARGE SCALE GENOMIC DNA]</scope>
    <source>
        <strain evidence="2 3">12B1</strain>
    </source>
</reference>
<feature type="region of interest" description="Disordered" evidence="1">
    <location>
        <begin position="1"/>
        <end position="36"/>
    </location>
</feature>
<dbReference type="AlphaFoldDB" id="A0AB34IXE2"/>
<organism evidence="2 3">
    <name type="scientific">Prymnesium parvum</name>
    <name type="common">Toxic golden alga</name>
    <dbReference type="NCBI Taxonomy" id="97485"/>
    <lineage>
        <taxon>Eukaryota</taxon>
        <taxon>Haptista</taxon>
        <taxon>Haptophyta</taxon>
        <taxon>Prymnesiophyceae</taxon>
        <taxon>Prymnesiales</taxon>
        <taxon>Prymnesiaceae</taxon>
        <taxon>Prymnesium</taxon>
    </lineage>
</organism>
<evidence type="ECO:0000256" key="1">
    <source>
        <dbReference type="SAM" id="MobiDB-lite"/>
    </source>
</evidence>
<gene>
    <name evidence="2" type="ORF">AB1Y20_004896</name>
</gene>
<feature type="compositionally biased region" description="Basic and acidic residues" evidence="1">
    <location>
        <begin position="12"/>
        <end position="23"/>
    </location>
</feature>
<sequence>MLHATWSNDAAAWREAHDQEVQAKRRPPKALDESPVSIETMFHEPMLPRESESGESGWLVSYDGGVEGEQGLEFMPSLHLDSPHAKHSGQLEAAAAALERGGLDNIFLSFQMRGDVEHHAYVPQRPSHYDDPMLAVPRFGEEGPSEAIPGLYHHLI</sequence>
<name>A0AB34IXE2_PRYPA</name>